<dbReference type="RefSeq" id="WP_069977638.1">
    <property type="nucleotide sequence ID" value="NZ_CP017269.1"/>
</dbReference>
<protein>
    <submittedName>
        <fullName evidence="1">Cytosolic protein</fullName>
    </submittedName>
</protein>
<dbReference type="OrthoDB" id="9802809at2"/>
<dbReference type="Gene3D" id="3.20.20.140">
    <property type="entry name" value="Metal-dependent hydrolases"/>
    <property type="match status" value="1"/>
</dbReference>
<accession>A0A1D8GIA9</accession>
<proteinExistence type="predicted"/>
<dbReference type="SUPFAM" id="SSF51556">
    <property type="entry name" value="Metallo-dependent hydrolases"/>
    <property type="match status" value="1"/>
</dbReference>
<name>A0A1D8GIA9_9FIRM</name>
<keyword evidence="2" id="KW-1185">Reference proteome</keyword>
<reference evidence="1 2" key="1">
    <citation type="submission" date="2016-09" db="EMBL/GenBank/DDBJ databases">
        <title>Genomic analysis reveals versatility of anaerobic energy metabolism of Geosporobacter ferrireducens IRF9 of phylum Firmicutes.</title>
        <authorList>
            <person name="Kim S.-J."/>
        </authorList>
    </citation>
    <scope>NUCLEOTIDE SEQUENCE [LARGE SCALE GENOMIC DNA]</scope>
    <source>
        <strain evidence="1 2">IRF9</strain>
    </source>
</reference>
<gene>
    <name evidence="1" type="ORF">Gferi_14370</name>
</gene>
<sequence>MKSLIDGAYDLHVHSAPDVLPRKMDDLEMAQRIIKAGMKGYAAKSHYFCTAERAALVNQLYPECHVVGTITLNNSVGGINPSAVEMAGRAGAKIVWFPTCDGAYEQKHVFSGDANKKLPYWAQIVIQMKEEGIITPTLSVLENGKLTDNTIQVLEIIAKHKMILATAHLSHGETLALVKEAKKRNVERIIVTHVDFPTTFYTIEEQKELVALGAYMEHVYTTWATGKVDFETTLEQIKAIGADHVVLGTDLGQPAGLYPDEGLLLFAQKLVDAGIKEAEVEKMTVHNNTTLLK</sequence>
<dbReference type="KEGG" id="gfe:Gferi_14370"/>
<dbReference type="Pfam" id="PF19799">
    <property type="entry name" value="DUF6282"/>
    <property type="match status" value="1"/>
</dbReference>
<dbReference type="Proteomes" id="UP000095743">
    <property type="component" value="Chromosome"/>
</dbReference>
<dbReference type="AlphaFoldDB" id="A0A1D8GIA9"/>
<evidence type="ECO:0000313" key="1">
    <source>
        <dbReference type="EMBL" id="AOT70653.1"/>
    </source>
</evidence>
<dbReference type="InterPro" id="IPR046249">
    <property type="entry name" value="DUF6282"/>
</dbReference>
<evidence type="ECO:0000313" key="2">
    <source>
        <dbReference type="Proteomes" id="UP000095743"/>
    </source>
</evidence>
<organism evidence="1 2">
    <name type="scientific">Geosporobacter ferrireducens</name>
    <dbReference type="NCBI Taxonomy" id="1424294"/>
    <lineage>
        <taxon>Bacteria</taxon>
        <taxon>Bacillati</taxon>
        <taxon>Bacillota</taxon>
        <taxon>Clostridia</taxon>
        <taxon>Peptostreptococcales</taxon>
        <taxon>Thermotaleaceae</taxon>
        <taxon>Geosporobacter</taxon>
    </lineage>
</organism>
<dbReference type="EMBL" id="CP017269">
    <property type="protein sequence ID" value="AOT70653.1"/>
    <property type="molecule type" value="Genomic_DNA"/>
</dbReference>
<dbReference type="STRING" id="1424294.Gferi_14370"/>
<dbReference type="InterPro" id="IPR032466">
    <property type="entry name" value="Metal_Hydrolase"/>
</dbReference>